<comment type="caution">
    <text evidence="18">The sequence shown here is derived from an EMBL/GenBank/DDBJ whole genome shotgun (WGS) entry which is preliminary data.</text>
</comment>
<dbReference type="EC" id="2.2.1.1" evidence="3 10"/>
<feature type="binding site" evidence="14">
    <location>
        <position position="205"/>
    </location>
    <ligand>
        <name>Mg(2+)</name>
        <dbReference type="ChEBI" id="CHEBI:18420"/>
    </ligand>
</feature>
<protein>
    <recommendedName>
        <fullName evidence="3 10">Transketolase</fullName>
        <ecNumber evidence="3 10">2.2.1.1</ecNumber>
    </recommendedName>
</protein>
<evidence type="ECO:0000313" key="19">
    <source>
        <dbReference type="Proteomes" id="UP000533469"/>
    </source>
</evidence>
<evidence type="ECO:0000256" key="12">
    <source>
        <dbReference type="PIRSR" id="PIRSR605478-2"/>
    </source>
</evidence>
<dbReference type="Pfam" id="PF22613">
    <property type="entry name" value="Transketolase_C_1"/>
    <property type="match status" value="1"/>
</dbReference>
<feature type="binding site" evidence="12">
    <location>
        <position position="399"/>
    </location>
    <ligand>
        <name>substrate</name>
    </ligand>
</feature>
<feature type="binding site" evidence="13">
    <location>
        <position position="452"/>
    </location>
    <ligand>
        <name>thiamine diphosphate</name>
        <dbReference type="ChEBI" id="CHEBI:58937"/>
    </ligand>
</feature>
<keyword evidence="6 16" id="KW-0106">Calcium</keyword>
<evidence type="ECO:0000259" key="17">
    <source>
        <dbReference type="SMART" id="SM00861"/>
    </source>
</evidence>
<dbReference type="InterPro" id="IPR049557">
    <property type="entry name" value="Transketolase_CS"/>
</dbReference>
<dbReference type="InterPro" id="IPR055152">
    <property type="entry name" value="Transketolase-like_C_2"/>
</dbReference>
<comment type="function">
    <text evidence="16">Catalyzes the transfer of a two-carbon ketol group from a ketose donor to an aldose acceptor, via a covalent intermediate with the cofactor thiamine pyrophosphate.</text>
</comment>
<keyword evidence="4 16" id="KW-0808">Transferase</keyword>
<keyword evidence="8 13" id="KW-0786">Thiamine pyrophosphate</keyword>
<dbReference type="PANTHER" id="PTHR43522:SF2">
    <property type="entry name" value="TRANSKETOLASE 1-RELATED"/>
    <property type="match status" value="1"/>
</dbReference>
<comment type="subunit">
    <text evidence="2 16">Homodimer.</text>
</comment>
<evidence type="ECO:0000256" key="3">
    <source>
        <dbReference type="ARBA" id="ARBA00013152"/>
    </source>
</evidence>
<feature type="binding site" evidence="13">
    <location>
        <position position="205"/>
    </location>
    <ligand>
        <name>thiamine diphosphate</name>
        <dbReference type="ChEBI" id="CHEBI:58937"/>
    </ligand>
</feature>
<dbReference type="GO" id="GO:0046872">
    <property type="term" value="F:metal ion binding"/>
    <property type="evidence" value="ECO:0007669"/>
    <property type="project" value="UniProtKB-KW"/>
</dbReference>
<reference evidence="18 19" key="1">
    <citation type="submission" date="2020-08" db="EMBL/GenBank/DDBJ databases">
        <title>Genomic Encyclopedia of Type Strains, Phase IV (KMG-IV): sequencing the most valuable type-strain genomes for metagenomic binning, comparative biology and taxonomic classification.</title>
        <authorList>
            <person name="Goeker M."/>
        </authorList>
    </citation>
    <scope>NUCLEOTIDE SEQUENCE [LARGE SCALE GENOMIC DNA]</scope>
    <source>
        <strain evidence="18 19">DSM 5895</strain>
    </source>
</reference>
<comment type="cofactor">
    <cofactor evidence="13">
        <name>thiamine diphosphate</name>
        <dbReference type="ChEBI" id="CHEBI:58937"/>
    </cofactor>
    <text evidence="13">Binds 1 thiamine pyrophosphate per subunit. During the reaction, the substrate forms a covalent intermediate with the cofactor.</text>
</comment>
<evidence type="ECO:0000256" key="11">
    <source>
        <dbReference type="PIRSR" id="PIRSR605478-1"/>
    </source>
</evidence>
<organism evidence="18 19">
    <name type="scientific">Ancylobacter tetraedralis</name>
    <dbReference type="NCBI Taxonomy" id="217068"/>
    <lineage>
        <taxon>Bacteria</taxon>
        <taxon>Pseudomonadati</taxon>
        <taxon>Pseudomonadota</taxon>
        <taxon>Alphaproteobacteria</taxon>
        <taxon>Hyphomicrobiales</taxon>
        <taxon>Xanthobacteraceae</taxon>
        <taxon>Ancylobacter</taxon>
    </lineage>
</organism>
<dbReference type="SUPFAM" id="SSF52922">
    <property type="entry name" value="TK C-terminal domain-like"/>
    <property type="match status" value="1"/>
</dbReference>
<dbReference type="GO" id="GO:0006098">
    <property type="term" value="P:pentose-phosphate shunt"/>
    <property type="evidence" value="ECO:0007669"/>
    <property type="project" value="TreeGrafter"/>
</dbReference>
<dbReference type="GO" id="GO:0005829">
    <property type="term" value="C:cytosol"/>
    <property type="evidence" value="ECO:0007669"/>
    <property type="project" value="TreeGrafter"/>
</dbReference>
<evidence type="ECO:0000256" key="4">
    <source>
        <dbReference type="ARBA" id="ARBA00022679"/>
    </source>
</evidence>
<dbReference type="NCBIfam" id="TIGR00232">
    <property type="entry name" value="tktlase_bact"/>
    <property type="match status" value="1"/>
</dbReference>
<evidence type="ECO:0000256" key="13">
    <source>
        <dbReference type="PIRSR" id="PIRSR605478-3"/>
    </source>
</evidence>
<dbReference type="InterPro" id="IPR005474">
    <property type="entry name" value="Transketolase_N"/>
</dbReference>
<evidence type="ECO:0000256" key="14">
    <source>
        <dbReference type="PIRSR" id="PIRSR605478-4"/>
    </source>
</evidence>
<dbReference type="InterPro" id="IPR005475">
    <property type="entry name" value="Transketolase-like_Pyr-bd"/>
</dbReference>
<feature type="binding site" evidence="12">
    <location>
        <position position="48"/>
    </location>
    <ligand>
        <name>substrate</name>
    </ligand>
</feature>
<sequence length="679" mass="73299">MLNRPNDQAFGDPAVREPALDVEEAHVDMANALRALAMDAVERAKSGHPGMPMGMADVATALFTRFMKVDPSRPNWADRDRFILSAGHGSMLLYAIHHLIGYADMGIDEIKRFRQLGAVTAGHPEYGHTFGVETTTGPLGQGLTTAVGMALAERMMNARFGDEIVDHHTYVIAGDGCLMEGISHEAIDLAGHLKLGKLIVLWDDNGISIDGRTTLSTSTDQLARFRASGWDVASVDGHAYHAVVDAIAEARRSDRPSLIACRTTIGFGAPTKAGTEGAHGAPLGATEIEGARQRLGWSHPPFEIPENVRAAWLGVATRGRAAREDWETRLAASGRRAEFEARIEGELPADFDEKLTAYKRELSETRPNVASRKASEMVLGIINAATDLTLGGSADLTHSNLTLTKGLGSVAPGDYAGRYVHYGIREHAMSAVMNGLALHGGFIPYGGTFLVFSDYARGGIRLSALMGQRVVYVFTHDSIGLGEDGPTHQPVEHLAMLRATPNLHVFRPADAVETLEAWQLALHAEGTPSVLALSRQNLPTFRTEHTDENLTGYGAYVARKPKRRRDVTLLATGSEVEIAFRAADMLALRDVDAAVVSMPCWELFETQSADYRRQVLGTAPRVAVEAAARLGWDRWIGERGRFVGMNGFGASAPAPELYQHFGITPAGVVDAVCDILTCA</sequence>
<dbReference type="SUPFAM" id="SSF52518">
    <property type="entry name" value="Thiamin diphosphate-binding fold (THDP-binding)"/>
    <property type="match status" value="2"/>
</dbReference>
<evidence type="ECO:0000256" key="16">
    <source>
        <dbReference type="RuleBase" id="RU004996"/>
    </source>
</evidence>
<dbReference type="Proteomes" id="UP000533469">
    <property type="component" value="Unassembled WGS sequence"/>
</dbReference>
<dbReference type="SMART" id="SM00861">
    <property type="entry name" value="Transket_pyr"/>
    <property type="match status" value="1"/>
</dbReference>
<feature type="active site" description="Proton donor" evidence="11">
    <location>
        <position position="426"/>
    </location>
</feature>
<dbReference type="PROSITE" id="PS00801">
    <property type="entry name" value="TRANSKETOLASE_1"/>
    <property type="match status" value="1"/>
</dbReference>
<dbReference type="GO" id="GO:0004802">
    <property type="term" value="F:transketolase activity"/>
    <property type="evidence" value="ECO:0007669"/>
    <property type="project" value="UniProtKB-UniRule"/>
</dbReference>
<evidence type="ECO:0000256" key="15">
    <source>
        <dbReference type="PIRSR" id="PIRSR605478-5"/>
    </source>
</evidence>
<dbReference type="InterPro" id="IPR033247">
    <property type="entry name" value="Transketolase_fam"/>
</dbReference>
<dbReference type="PROSITE" id="PS00802">
    <property type="entry name" value="TRANSKETOLASE_2"/>
    <property type="match status" value="1"/>
</dbReference>
<dbReference type="AlphaFoldDB" id="A0A839Z2K5"/>
<evidence type="ECO:0000256" key="7">
    <source>
        <dbReference type="ARBA" id="ARBA00022842"/>
    </source>
</evidence>
<dbReference type="FunFam" id="3.40.50.970:FF:000003">
    <property type="entry name" value="Transketolase"/>
    <property type="match status" value="1"/>
</dbReference>
<keyword evidence="19" id="KW-1185">Reference proteome</keyword>
<keyword evidence="7 14" id="KW-0460">Magnesium</keyword>
<dbReference type="EMBL" id="JACICD010000002">
    <property type="protein sequence ID" value="MBB3770944.1"/>
    <property type="molecule type" value="Genomic_DNA"/>
</dbReference>
<feature type="site" description="Important for catalytic activity" evidence="15">
    <location>
        <position position="48"/>
    </location>
</feature>
<feature type="binding site" evidence="14">
    <location>
        <position position="175"/>
    </location>
    <ligand>
        <name>Mg(2+)</name>
        <dbReference type="ChEBI" id="CHEBI:18420"/>
    </ligand>
</feature>
<evidence type="ECO:0000256" key="2">
    <source>
        <dbReference type="ARBA" id="ARBA00011738"/>
    </source>
</evidence>
<feature type="binding site" evidence="12">
    <location>
        <position position="484"/>
    </location>
    <ligand>
        <name>substrate</name>
    </ligand>
</feature>
<dbReference type="InterPro" id="IPR009014">
    <property type="entry name" value="Transketo_C/PFOR_II"/>
</dbReference>
<feature type="binding site" evidence="12">
    <location>
        <position position="279"/>
    </location>
    <ligand>
        <name>substrate</name>
    </ligand>
</feature>
<keyword evidence="5 14" id="KW-0479">Metal-binding</keyword>
<feature type="binding site" evidence="13">
    <location>
        <position position="279"/>
    </location>
    <ligand>
        <name>thiamine diphosphate</name>
        <dbReference type="ChEBI" id="CHEBI:58937"/>
    </ligand>
</feature>
<feature type="binding site" evidence="13">
    <location>
        <begin position="137"/>
        <end position="139"/>
    </location>
    <ligand>
        <name>thiamine diphosphate</name>
        <dbReference type="ChEBI" id="CHEBI:58937"/>
    </ligand>
</feature>
<gene>
    <name evidence="18" type="ORF">FHS55_001539</name>
</gene>
<evidence type="ECO:0000256" key="5">
    <source>
        <dbReference type="ARBA" id="ARBA00022723"/>
    </source>
</evidence>
<evidence type="ECO:0000256" key="1">
    <source>
        <dbReference type="ARBA" id="ARBA00007131"/>
    </source>
</evidence>
<feature type="binding site" evidence="13">
    <location>
        <position position="88"/>
    </location>
    <ligand>
        <name>thiamine diphosphate</name>
        <dbReference type="ChEBI" id="CHEBI:58937"/>
    </ligand>
</feature>
<feature type="binding site" evidence="12">
    <location>
        <position position="488"/>
    </location>
    <ligand>
        <name>substrate</name>
    </ligand>
</feature>
<dbReference type="Pfam" id="PF02779">
    <property type="entry name" value="Transket_pyr"/>
    <property type="match status" value="1"/>
</dbReference>
<evidence type="ECO:0000256" key="9">
    <source>
        <dbReference type="ARBA" id="ARBA00049473"/>
    </source>
</evidence>
<evidence type="ECO:0000256" key="10">
    <source>
        <dbReference type="NCBIfam" id="TIGR00232"/>
    </source>
</evidence>
<dbReference type="Gene3D" id="3.40.50.920">
    <property type="match status" value="1"/>
</dbReference>
<dbReference type="InterPro" id="IPR005478">
    <property type="entry name" value="Transketolase_bac-like"/>
</dbReference>
<feature type="binding site" evidence="12">
    <location>
        <position position="372"/>
    </location>
    <ligand>
        <name>substrate</name>
    </ligand>
</feature>
<proteinExistence type="inferred from homology"/>
<feature type="binding site" evidence="13">
    <location>
        <position position="176"/>
    </location>
    <ligand>
        <name>thiamine diphosphate</name>
        <dbReference type="ChEBI" id="CHEBI:58937"/>
    </ligand>
</feature>
<evidence type="ECO:0000256" key="8">
    <source>
        <dbReference type="ARBA" id="ARBA00023052"/>
    </source>
</evidence>
<dbReference type="CDD" id="cd07033">
    <property type="entry name" value="TPP_PYR_DXS_TK_like"/>
    <property type="match status" value="1"/>
</dbReference>
<dbReference type="Gene3D" id="3.40.50.970">
    <property type="match status" value="2"/>
</dbReference>
<feature type="site" description="Important for catalytic activity" evidence="15">
    <location>
        <position position="279"/>
    </location>
</feature>
<dbReference type="InterPro" id="IPR029061">
    <property type="entry name" value="THDP-binding"/>
</dbReference>
<feature type="domain" description="Transketolase-like pyrimidine-binding" evidence="17">
    <location>
        <begin position="369"/>
        <end position="540"/>
    </location>
</feature>
<comment type="cofactor">
    <cofactor evidence="16">
        <name>Mg(2+)</name>
        <dbReference type="ChEBI" id="CHEBI:18420"/>
    </cofactor>
    <cofactor evidence="16">
        <name>Ca(2+)</name>
        <dbReference type="ChEBI" id="CHEBI:29108"/>
    </cofactor>
    <cofactor evidence="16">
        <name>Mn(2+)</name>
        <dbReference type="ChEBI" id="CHEBI:29035"/>
    </cofactor>
    <cofactor evidence="16">
        <name>Co(2+)</name>
        <dbReference type="ChEBI" id="CHEBI:48828"/>
    </cofactor>
    <text evidence="16">Binds 1 Mg(2+) ion per subunit. Can also utilize other divalent metal cations, such as Ca(2+), Mn(2+) and Co(2+).</text>
</comment>
<dbReference type="InterPro" id="IPR020826">
    <property type="entry name" value="Transketolase_BS"/>
</dbReference>
<accession>A0A839Z2K5</accession>
<evidence type="ECO:0000313" key="18">
    <source>
        <dbReference type="EMBL" id="MBB3770944.1"/>
    </source>
</evidence>
<evidence type="ECO:0000256" key="6">
    <source>
        <dbReference type="ARBA" id="ARBA00022837"/>
    </source>
</evidence>
<comment type="catalytic activity">
    <reaction evidence="9 16">
        <text>D-sedoheptulose 7-phosphate + D-glyceraldehyde 3-phosphate = aldehydo-D-ribose 5-phosphate + D-xylulose 5-phosphate</text>
        <dbReference type="Rhea" id="RHEA:10508"/>
        <dbReference type="ChEBI" id="CHEBI:57483"/>
        <dbReference type="ChEBI" id="CHEBI:57737"/>
        <dbReference type="ChEBI" id="CHEBI:58273"/>
        <dbReference type="ChEBI" id="CHEBI:59776"/>
        <dbReference type="EC" id="2.2.1.1"/>
    </reaction>
</comment>
<comment type="cofactor">
    <cofactor evidence="14">
        <name>Mg(2+)</name>
        <dbReference type="ChEBI" id="CHEBI:18420"/>
    </cofactor>
    <text evidence="14">Binds 1 Mg(2+) ion per subunit. Can also utilize other divalent metal cations, such as Ca(2+), Mn(2+) and Co(2+).</text>
</comment>
<dbReference type="Pfam" id="PF00456">
    <property type="entry name" value="Transketolase_N"/>
    <property type="match status" value="1"/>
</dbReference>
<dbReference type="FunFam" id="3.40.50.970:FF:000004">
    <property type="entry name" value="Transketolase"/>
    <property type="match status" value="1"/>
</dbReference>
<feature type="binding site" evidence="12">
    <location>
        <position position="476"/>
    </location>
    <ligand>
        <name>substrate</name>
    </ligand>
</feature>
<name>A0A839Z2K5_9HYPH</name>
<comment type="similarity">
    <text evidence="1 16">Belongs to the transketolase family.</text>
</comment>
<dbReference type="CDD" id="cd02012">
    <property type="entry name" value="TPP_TK"/>
    <property type="match status" value="1"/>
</dbReference>
<feature type="binding site" evidence="14">
    <location>
        <position position="207"/>
    </location>
    <ligand>
        <name>Mg(2+)</name>
        <dbReference type="ChEBI" id="CHEBI:18420"/>
    </ligand>
</feature>
<dbReference type="PANTHER" id="PTHR43522">
    <property type="entry name" value="TRANSKETOLASE"/>
    <property type="match status" value="1"/>
</dbReference>
<feature type="binding site" evidence="12">
    <location>
        <position position="535"/>
    </location>
    <ligand>
        <name>substrate</name>
    </ligand>
</feature>